<dbReference type="OMA" id="ICAVEHN"/>
<dbReference type="EMBL" id="KK107030">
    <property type="protein sequence ID" value="EZA62141.1"/>
    <property type="molecule type" value="Genomic_DNA"/>
</dbReference>
<reference evidence="2 3" key="1">
    <citation type="journal article" date="2014" name="Curr. Biol.">
        <title>The genome of the clonal raider ant Cerapachys biroi.</title>
        <authorList>
            <person name="Oxley P.R."/>
            <person name="Ji L."/>
            <person name="Fetter-Pruneda I."/>
            <person name="McKenzie S.K."/>
            <person name="Li C."/>
            <person name="Hu H."/>
            <person name="Zhang G."/>
            <person name="Kronauer D.J."/>
        </authorList>
    </citation>
    <scope>NUCLEOTIDE SEQUENCE [LARGE SCALE GENOMIC DNA]</scope>
</reference>
<name>A0A026X2D2_OOCBI</name>
<evidence type="ECO:0000313" key="2">
    <source>
        <dbReference type="EMBL" id="EZA62141.1"/>
    </source>
</evidence>
<dbReference type="InterPro" id="IPR032135">
    <property type="entry name" value="DUF4817"/>
</dbReference>
<protein>
    <recommendedName>
        <fullName evidence="1">DUF4817 domain-containing protein</fullName>
    </recommendedName>
</protein>
<sequence>MNNNFSFEELADMHLIYGEARCNGREAARLYEERYPNRRQPHHSTFASIHRRLRESGNLKRSGGAGRPRTIRMIAFEEEVLNRVEEEHSTSVRATSHNMGASTTIVWRAMHEQLLRPYHIQRVQGLNPADYPNRIAFCQWFLSRNLIQPNFRRIVVLG</sequence>
<dbReference type="AlphaFoldDB" id="A0A026X2D2"/>
<proteinExistence type="predicted"/>
<evidence type="ECO:0000259" key="1">
    <source>
        <dbReference type="Pfam" id="PF16087"/>
    </source>
</evidence>
<keyword evidence="3" id="KW-1185">Reference proteome</keyword>
<dbReference type="OrthoDB" id="9986793at2759"/>
<evidence type="ECO:0000313" key="3">
    <source>
        <dbReference type="Proteomes" id="UP000053097"/>
    </source>
</evidence>
<feature type="domain" description="DUF4817" evidence="1">
    <location>
        <begin position="6"/>
        <end position="59"/>
    </location>
</feature>
<gene>
    <name evidence="2" type="ORF">X777_03748</name>
</gene>
<dbReference type="Proteomes" id="UP000053097">
    <property type="component" value="Unassembled WGS sequence"/>
</dbReference>
<accession>A0A026X2D2</accession>
<dbReference type="PANTHER" id="PTHR47326:SF1">
    <property type="entry name" value="HTH PSQ-TYPE DOMAIN-CONTAINING PROTEIN"/>
    <property type="match status" value="1"/>
</dbReference>
<dbReference type="Pfam" id="PF16087">
    <property type="entry name" value="DUF4817"/>
    <property type="match status" value="1"/>
</dbReference>
<dbReference type="PANTHER" id="PTHR47326">
    <property type="entry name" value="TRANSPOSABLE ELEMENT TC3 TRANSPOSASE-LIKE PROTEIN"/>
    <property type="match status" value="1"/>
</dbReference>
<organism evidence="2 3">
    <name type="scientific">Ooceraea biroi</name>
    <name type="common">Clonal raider ant</name>
    <name type="synonym">Cerapachys biroi</name>
    <dbReference type="NCBI Taxonomy" id="2015173"/>
    <lineage>
        <taxon>Eukaryota</taxon>
        <taxon>Metazoa</taxon>
        <taxon>Ecdysozoa</taxon>
        <taxon>Arthropoda</taxon>
        <taxon>Hexapoda</taxon>
        <taxon>Insecta</taxon>
        <taxon>Pterygota</taxon>
        <taxon>Neoptera</taxon>
        <taxon>Endopterygota</taxon>
        <taxon>Hymenoptera</taxon>
        <taxon>Apocrita</taxon>
        <taxon>Aculeata</taxon>
        <taxon>Formicoidea</taxon>
        <taxon>Formicidae</taxon>
        <taxon>Dorylinae</taxon>
        <taxon>Ooceraea</taxon>
    </lineage>
</organism>